<evidence type="ECO:0000313" key="6">
    <source>
        <dbReference type="Proteomes" id="UP000241903"/>
    </source>
</evidence>
<dbReference type="GeneID" id="30307731"/>
<keyword evidence="4" id="KW-1185">Reference proteome</keyword>
<evidence type="ECO:0000313" key="2">
    <source>
        <dbReference type="EMBL" id="AOV60521.1"/>
    </source>
</evidence>
<name>A0A1D8KPC5_9CAUD</name>
<evidence type="ECO:0000313" key="1">
    <source>
        <dbReference type="EMBL" id="AOV60293.1"/>
    </source>
</evidence>
<dbReference type="Proteomes" id="UP000241903">
    <property type="component" value="Segment"/>
</dbReference>
<reference evidence="4 5" key="1">
    <citation type="journal article" date="2016" name="Virology">
        <title>The genomic content and context of auxiliary metabolic genes in marine cyanomyoviruses.</title>
        <authorList>
            <person name="Crummett L.T."/>
            <person name="Puxty R.J."/>
            <person name="Weihe C."/>
            <person name="Marston M.F."/>
            <person name="Martiny J.B."/>
        </authorList>
    </citation>
    <scope>NUCLEOTIDE SEQUENCE [LARGE SCALE GENOMIC DNA]</scope>
    <source>
        <strain evidence="1">0808SB05</strain>
        <strain evidence="2">0908SB82</strain>
        <strain evidence="3">1109NB16</strain>
    </source>
</reference>
<evidence type="ECO:0000313" key="4">
    <source>
        <dbReference type="Proteomes" id="UP000202784"/>
    </source>
</evidence>
<dbReference type="EMBL" id="KU686204">
    <property type="protein sequence ID" value="AOV60293.1"/>
    <property type="molecule type" value="Genomic_DNA"/>
</dbReference>
<dbReference type="RefSeq" id="YP_009322582.1">
    <property type="nucleotide sequence ID" value="NC_031922.1"/>
</dbReference>
<dbReference type="Proteomes" id="UP000202784">
    <property type="component" value="Segment"/>
</dbReference>
<evidence type="ECO:0000313" key="5">
    <source>
        <dbReference type="Proteomes" id="UP000240393"/>
    </source>
</evidence>
<sequence length="76" mass="8511">MALSKSVEESLKEAEGALRNALAFAARQEQPYVGKQIAEMIMNIDQLQKIDKLFDKLENREPGSSGSFGNFFDDNE</sequence>
<organism evidence="2 6">
    <name type="scientific">Synechococcus phage S-CAM9</name>
    <dbReference type="NCBI Taxonomy" id="1883369"/>
    <lineage>
        <taxon>Viruses</taxon>
        <taxon>Duplodnaviria</taxon>
        <taxon>Heunggongvirae</taxon>
        <taxon>Uroviricota</taxon>
        <taxon>Caudoviricetes</taxon>
        <taxon>Pantevenvirales</taxon>
        <taxon>Kyanoviridae</taxon>
        <taxon>Kanaloavirus</taxon>
        <taxon>Kanaloavirus scam9</taxon>
    </lineage>
</organism>
<gene>
    <name evidence="3" type="ORF">N161109_147</name>
    <name evidence="1" type="ORF">S050808_146</name>
    <name evidence="2" type="ORF">S820908_146</name>
</gene>
<accession>A0A1D8KPC5</accession>
<proteinExistence type="predicted"/>
<protein>
    <submittedName>
        <fullName evidence="2">Uncharacterized protein</fullName>
    </submittedName>
</protein>
<evidence type="ECO:0000313" key="3">
    <source>
        <dbReference type="EMBL" id="AOV60750.1"/>
    </source>
</evidence>
<dbReference type="EMBL" id="KU686206">
    <property type="protein sequence ID" value="AOV60750.1"/>
    <property type="molecule type" value="Genomic_DNA"/>
</dbReference>
<dbReference type="OrthoDB" id="27859at10239"/>
<dbReference type="KEGG" id="vg:30307731"/>
<dbReference type="Proteomes" id="UP000240393">
    <property type="component" value="Segment"/>
</dbReference>
<dbReference type="EMBL" id="KU686205">
    <property type="protein sequence ID" value="AOV60521.1"/>
    <property type="molecule type" value="Genomic_DNA"/>
</dbReference>